<dbReference type="RefSeq" id="WP_146573754.1">
    <property type="nucleotide sequence ID" value="NZ_CP042306.1"/>
</dbReference>
<evidence type="ECO:0000256" key="8">
    <source>
        <dbReference type="ARBA" id="ARBA00022840"/>
    </source>
</evidence>
<keyword evidence="7 14" id="KW-0418">Kinase</keyword>
<evidence type="ECO:0000256" key="1">
    <source>
        <dbReference type="ARBA" id="ARBA00005051"/>
    </source>
</evidence>
<accession>A0A5B8LKT4</accession>
<dbReference type="NCBIfam" id="TIGR01498">
    <property type="entry name" value="folK"/>
    <property type="match status" value="1"/>
</dbReference>
<dbReference type="Proteomes" id="UP000315673">
    <property type="component" value="Chromosome"/>
</dbReference>
<evidence type="ECO:0000313" key="14">
    <source>
        <dbReference type="EMBL" id="QDZ08827.1"/>
    </source>
</evidence>
<evidence type="ECO:0000256" key="9">
    <source>
        <dbReference type="ARBA" id="ARBA00022909"/>
    </source>
</evidence>
<comment type="pathway">
    <text evidence="1">Cofactor biosynthesis; tetrahydrofolate biosynthesis; 2-amino-4-hydroxy-6-hydroxymethyl-7,8-dihydropteridine diphosphate from 7,8-dihydroneopterin triphosphate: step 4/4.</text>
</comment>
<gene>
    <name evidence="14" type="primary">folK</name>
    <name evidence="14" type="ORF">FPZ24_16250</name>
</gene>
<dbReference type="GO" id="GO:0003848">
    <property type="term" value="F:2-amino-4-hydroxy-6-hydroxymethyldihydropteridine diphosphokinase activity"/>
    <property type="evidence" value="ECO:0007669"/>
    <property type="project" value="UniProtKB-EC"/>
</dbReference>
<dbReference type="PANTHER" id="PTHR43071:SF1">
    <property type="entry name" value="2-AMINO-4-HYDROXY-6-HYDROXYMETHYLDIHYDROPTERIDINE PYROPHOSPHOKINASE"/>
    <property type="match status" value="1"/>
</dbReference>
<dbReference type="EC" id="2.7.6.3" evidence="3"/>
<dbReference type="Pfam" id="PF01288">
    <property type="entry name" value="HPPK"/>
    <property type="match status" value="1"/>
</dbReference>
<dbReference type="CDD" id="cd00483">
    <property type="entry name" value="HPPK"/>
    <property type="match status" value="1"/>
</dbReference>
<reference evidence="14 15" key="1">
    <citation type="submission" date="2019-07" db="EMBL/GenBank/DDBJ databases">
        <title>Full genome sequence of Sphingomonas sp. 4R-6-7(HKS19).</title>
        <authorList>
            <person name="Im W.-T."/>
        </authorList>
    </citation>
    <scope>NUCLEOTIDE SEQUENCE [LARGE SCALE GENOMIC DNA]</scope>
    <source>
        <strain evidence="14 15">HKS19</strain>
    </source>
</reference>
<evidence type="ECO:0000313" key="15">
    <source>
        <dbReference type="Proteomes" id="UP000315673"/>
    </source>
</evidence>
<keyword evidence="15" id="KW-1185">Reference proteome</keyword>
<keyword evidence="6" id="KW-0547">Nucleotide-binding</keyword>
<name>A0A5B8LKT4_9SPHN</name>
<dbReference type="Gene3D" id="3.30.70.560">
    <property type="entry name" value="7,8-Dihydro-6-hydroxymethylpterin-pyrophosphokinase HPPK"/>
    <property type="match status" value="1"/>
</dbReference>
<evidence type="ECO:0000259" key="13">
    <source>
        <dbReference type="PROSITE" id="PS00794"/>
    </source>
</evidence>
<evidence type="ECO:0000256" key="4">
    <source>
        <dbReference type="ARBA" id="ARBA00016218"/>
    </source>
</evidence>
<comment type="similarity">
    <text evidence="2">Belongs to the HPPK family.</text>
</comment>
<evidence type="ECO:0000256" key="2">
    <source>
        <dbReference type="ARBA" id="ARBA00005810"/>
    </source>
</evidence>
<dbReference type="PANTHER" id="PTHR43071">
    <property type="entry name" value="2-AMINO-4-HYDROXY-6-HYDROXYMETHYLDIHYDROPTERIDINE PYROPHOSPHOKINASE"/>
    <property type="match status" value="1"/>
</dbReference>
<dbReference type="PROSITE" id="PS00794">
    <property type="entry name" value="HPPK"/>
    <property type="match status" value="1"/>
</dbReference>
<dbReference type="GO" id="GO:0046654">
    <property type="term" value="P:tetrahydrofolate biosynthetic process"/>
    <property type="evidence" value="ECO:0007669"/>
    <property type="project" value="UniProtKB-UniPathway"/>
</dbReference>
<evidence type="ECO:0000256" key="5">
    <source>
        <dbReference type="ARBA" id="ARBA00022679"/>
    </source>
</evidence>
<dbReference type="OrthoDB" id="9808041at2"/>
<comment type="function">
    <text evidence="10">Catalyzes the transfer of pyrophosphate from adenosine triphosphate (ATP) to 6-hydroxymethyl-7,8-dihydropterin, an enzymatic step in folate biosynthesis pathway.</text>
</comment>
<protein>
    <recommendedName>
        <fullName evidence="4">2-amino-4-hydroxy-6-hydroxymethyldihydropteridine pyrophosphokinase</fullName>
        <ecNumber evidence="3">2.7.6.3</ecNumber>
    </recommendedName>
    <alternativeName>
        <fullName evidence="11">6-hydroxymethyl-7,8-dihydropterin pyrophosphokinase</fullName>
    </alternativeName>
    <alternativeName>
        <fullName evidence="12">7,8-dihydro-6-hydroxymethylpterin-pyrophosphokinase</fullName>
    </alternativeName>
</protein>
<evidence type="ECO:0000256" key="11">
    <source>
        <dbReference type="ARBA" id="ARBA00029766"/>
    </source>
</evidence>
<dbReference type="GO" id="GO:0046656">
    <property type="term" value="P:folic acid biosynthetic process"/>
    <property type="evidence" value="ECO:0007669"/>
    <property type="project" value="UniProtKB-KW"/>
</dbReference>
<evidence type="ECO:0000256" key="10">
    <source>
        <dbReference type="ARBA" id="ARBA00029409"/>
    </source>
</evidence>
<dbReference type="InterPro" id="IPR000550">
    <property type="entry name" value="Hppk"/>
</dbReference>
<dbReference type="UniPathway" id="UPA00077">
    <property type="reaction ID" value="UER00155"/>
</dbReference>
<keyword evidence="8" id="KW-0067">ATP-binding</keyword>
<evidence type="ECO:0000256" key="3">
    <source>
        <dbReference type="ARBA" id="ARBA00013253"/>
    </source>
</evidence>
<organism evidence="14 15">
    <name type="scientific">Sphingomonas panacisoli</name>
    <dbReference type="NCBI Taxonomy" id="1813879"/>
    <lineage>
        <taxon>Bacteria</taxon>
        <taxon>Pseudomonadati</taxon>
        <taxon>Pseudomonadota</taxon>
        <taxon>Alphaproteobacteria</taxon>
        <taxon>Sphingomonadales</taxon>
        <taxon>Sphingomonadaceae</taxon>
        <taxon>Sphingomonas</taxon>
    </lineage>
</organism>
<keyword evidence="5 14" id="KW-0808">Transferase</keyword>
<dbReference type="KEGG" id="spai:FPZ24_16250"/>
<dbReference type="InterPro" id="IPR035907">
    <property type="entry name" value="Hppk_sf"/>
</dbReference>
<dbReference type="EMBL" id="CP042306">
    <property type="protein sequence ID" value="QDZ08827.1"/>
    <property type="molecule type" value="Genomic_DNA"/>
</dbReference>
<feature type="domain" description="7,8-dihydro-6-hydroxymethylpterin-pyrophosphokinase" evidence="13">
    <location>
        <begin position="87"/>
        <end position="98"/>
    </location>
</feature>
<keyword evidence="9" id="KW-0289">Folate biosynthesis</keyword>
<dbReference type="AlphaFoldDB" id="A0A5B8LKT4"/>
<proteinExistence type="inferred from homology"/>
<dbReference type="SUPFAM" id="SSF55083">
    <property type="entry name" value="6-hydroxymethyl-7,8-dihydropterin pyrophosphokinase, HPPK"/>
    <property type="match status" value="1"/>
</dbReference>
<evidence type="ECO:0000256" key="12">
    <source>
        <dbReference type="ARBA" id="ARBA00033413"/>
    </source>
</evidence>
<dbReference type="GO" id="GO:0016301">
    <property type="term" value="F:kinase activity"/>
    <property type="evidence" value="ECO:0007669"/>
    <property type="project" value="UniProtKB-KW"/>
</dbReference>
<dbReference type="GO" id="GO:0005524">
    <property type="term" value="F:ATP binding"/>
    <property type="evidence" value="ECO:0007669"/>
    <property type="project" value="UniProtKB-KW"/>
</dbReference>
<evidence type="ECO:0000256" key="7">
    <source>
        <dbReference type="ARBA" id="ARBA00022777"/>
    </source>
</evidence>
<evidence type="ECO:0000256" key="6">
    <source>
        <dbReference type="ARBA" id="ARBA00022741"/>
    </source>
</evidence>
<sequence length="157" mass="17115">MTSSYVIALGSNRRGCYGGPADEVRAALGAIGGVVAVSPMMITAPIGPSSRRFVNAAAVIASDEPPRDLLRRLKAIEADFGRRRGRRWGERVIDLDIVLWSGGIWADDCLTIPHPSFRDRRFVLGPLAALIPDWRDPMTGLTVRQLAARLTRRAPLA</sequence>